<protein>
    <recommendedName>
        <fullName evidence="6">TIR domain-containing protein</fullName>
    </recommendedName>
</protein>
<dbReference type="PROSITE" id="PS50088">
    <property type="entry name" value="ANK_REPEAT"/>
    <property type="match status" value="5"/>
</dbReference>
<reference evidence="7 8" key="2">
    <citation type="submission" date="2013-11" db="EMBL/GenBank/DDBJ databases">
        <title>The Genome Sequence of Phytophthora parasitica INRA-310.</title>
        <authorList>
            <consortium name="The Broad Institute Genomics Platform"/>
            <person name="Russ C."/>
            <person name="Tyler B."/>
            <person name="Panabieres F."/>
            <person name="Shan W."/>
            <person name="Tripathy S."/>
            <person name="Grunwald N."/>
            <person name="Machado M."/>
            <person name="Johnson C.S."/>
            <person name="Arredondo F."/>
            <person name="Hong C."/>
            <person name="Coffey M."/>
            <person name="Young S.K."/>
            <person name="Zeng Q."/>
            <person name="Gargeya S."/>
            <person name="Fitzgerald M."/>
            <person name="Abouelleil A."/>
            <person name="Alvarado L."/>
            <person name="Chapman S.B."/>
            <person name="Gainer-Dewar J."/>
            <person name="Goldberg J."/>
            <person name="Griggs A."/>
            <person name="Gujja S."/>
            <person name="Hansen M."/>
            <person name="Howarth C."/>
            <person name="Imamovic A."/>
            <person name="Ireland A."/>
            <person name="Larimer J."/>
            <person name="McCowan C."/>
            <person name="Murphy C."/>
            <person name="Pearson M."/>
            <person name="Poon T.W."/>
            <person name="Priest M."/>
            <person name="Roberts A."/>
            <person name="Saif S."/>
            <person name="Shea T."/>
            <person name="Sykes S."/>
            <person name="Wortman J."/>
            <person name="Nusbaum C."/>
            <person name="Birren B."/>
        </authorList>
    </citation>
    <scope>NUCLEOTIDE SEQUENCE [LARGE SCALE GENOMIC DNA]</scope>
    <source>
        <strain evidence="7 8">INRA-310</strain>
    </source>
</reference>
<dbReference type="PANTHER" id="PTHR24171">
    <property type="entry name" value="ANKYRIN REPEAT DOMAIN-CONTAINING PROTEIN 39-RELATED"/>
    <property type="match status" value="1"/>
</dbReference>
<dbReference type="InterPro" id="IPR000157">
    <property type="entry name" value="TIR_dom"/>
</dbReference>
<feature type="transmembrane region" description="Helical" evidence="5">
    <location>
        <begin position="115"/>
        <end position="133"/>
    </location>
</feature>
<organism evidence="7 8">
    <name type="scientific">Phytophthora nicotianae (strain INRA-310)</name>
    <name type="common">Phytophthora parasitica</name>
    <dbReference type="NCBI Taxonomy" id="761204"/>
    <lineage>
        <taxon>Eukaryota</taxon>
        <taxon>Sar</taxon>
        <taxon>Stramenopiles</taxon>
        <taxon>Oomycota</taxon>
        <taxon>Peronosporomycetes</taxon>
        <taxon>Peronosporales</taxon>
        <taxon>Peronosporaceae</taxon>
        <taxon>Phytophthora</taxon>
    </lineage>
</organism>
<dbReference type="RefSeq" id="XP_008900493.1">
    <property type="nucleotide sequence ID" value="XM_008902245.1"/>
</dbReference>
<accession>W2QM65</accession>
<dbReference type="Pfam" id="PF13676">
    <property type="entry name" value="TIR_2"/>
    <property type="match status" value="2"/>
</dbReference>
<dbReference type="OrthoDB" id="194358at2759"/>
<feature type="transmembrane region" description="Helical" evidence="5">
    <location>
        <begin position="153"/>
        <end position="173"/>
    </location>
</feature>
<feature type="transmembrane region" description="Helical" evidence="5">
    <location>
        <begin position="210"/>
        <end position="233"/>
    </location>
</feature>
<feature type="compositionally biased region" description="Basic and acidic residues" evidence="4">
    <location>
        <begin position="902"/>
        <end position="912"/>
    </location>
</feature>
<dbReference type="SUPFAM" id="SSF52200">
    <property type="entry name" value="Toll/Interleukin receptor TIR domain"/>
    <property type="match status" value="2"/>
</dbReference>
<proteinExistence type="predicted"/>
<dbReference type="EMBL" id="KI669573">
    <property type="protein sequence ID" value="ETN14233.1"/>
    <property type="molecule type" value="Genomic_DNA"/>
</dbReference>
<dbReference type="Gene3D" id="1.25.40.20">
    <property type="entry name" value="Ankyrin repeat-containing domain"/>
    <property type="match status" value="2"/>
</dbReference>
<gene>
    <name evidence="7" type="ORF">PPTG_07867</name>
</gene>
<feature type="domain" description="TIR" evidence="6">
    <location>
        <begin position="732"/>
        <end position="887"/>
    </location>
</feature>
<dbReference type="Gene3D" id="3.40.50.10140">
    <property type="entry name" value="Toll/interleukin-1 receptor homology (TIR) domain"/>
    <property type="match status" value="2"/>
</dbReference>
<evidence type="ECO:0000259" key="6">
    <source>
        <dbReference type="PROSITE" id="PS50104"/>
    </source>
</evidence>
<keyword evidence="2 3" id="KW-0040">ANK repeat</keyword>
<evidence type="ECO:0000256" key="5">
    <source>
        <dbReference type="SAM" id="Phobius"/>
    </source>
</evidence>
<dbReference type="InterPro" id="IPR002110">
    <property type="entry name" value="Ankyrin_rpt"/>
</dbReference>
<feature type="repeat" description="ANK" evidence="3">
    <location>
        <begin position="677"/>
        <end position="709"/>
    </location>
</feature>
<dbReference type="PROSITE" id="PS50297">
    <property type="entry name" value="ANK_REP_REGION"/>
    <property type="match status" value="3"/>
</dbReference>
<dbReference type="InterPro" id="IPR035897">
    <property type="entry name" value="Toll_tir_struct_dom_sf"/>
</dbReference>
<name>W2QM65_PHYN3</name>
<dbReference type="GO" id="GO:0007165">
    <property type="term" value="P:signal transduction"/>
    <property type="evidence" value="ECO:0007669"/>
    <property type="project" value="InterPro"/>
</dbReference>
<dbReference type="Pfam" id="PF12796">
    <property type="entry name" value="Ank_2"/>
    <property type="match status" value="1"/>
</dbReference>
<feature type="repeat" description="ANK" evidence="3">
    <location>
        <begin position="575"/>
        <end position="607"/>
    </location>
</feature>
<feature type="compositionally biased region" description="Polar residues" evidence="4">
    <location>
        <begin position="1"/>
        <end position="17"/>
    </location>
</feature>
<feature type="repeat" description="ANK" evidence="3">
    <location>
        <begin position="367"/>
        <end position="399"/>
    </location>
</feature>
<feature type="compositionally biased region" description="Basic and acidic residues" evidence="4">
    <location>
        <begin position="29"/>
        <end position="44"/>
    </location>
</feature>
<evidence type="ECO:0000313" key="8">
    <source>
        <dbReference type="Proteomes" id="UP000018817"/>
    </source>
</evidence>
<feature type="region of interest" description="Disordered" evidence="4">
    <location>
        <begin position="1"/>
        <end position="44"/>
    </location>
</feature>
<evidence type="ECO:0000313" key="7">
    <source>
        <dbReference type="EMBL" id="ETN14233.1"/>
    </source>
</evidence>
<dbReference type="VEuPathDB" id="FungiDB:PPTG_07867"/>
<keyword evidence="5" id="KW-0812">Transmembrane</keyword>
<dbReference type="STRING" id="761204.W2QM65"/>
<feature type="repeat" description="ANK" evidence="3">
    <location>
        <begin position="608"/>
        <end position="640"/>
    </location>
</feature>
<evidence type="ECO:0000256" key="1">
    <source>
        <dbReference type="ARBA" id="ARBA00022737"/>
    </source>
</evidence>
<reference evidence="8" key="1">
    <citation type="submission" date="2011-12" db="EMBL/GenBank/DDBJ databases">
        <authorList>
            <consortium name="The Broad Institute Genome Sequencing Platform"/>
            <person name="Russ C."/>
            <person name="Tyler B."/>
            <person name="Panabieres F."/>
            <person name="Shan W."/>
            <person name="Tripathy S."/>
            <person name="Grunwald N."/>
            <person name="Machado M."/>
            <person name="Young S.K."/>
            <person name="Zeng Q."/>
            <person name="Gargeya S."/>
            <person name="Fitzgerald M."/>
            <person name="Haas B."/>
            <person name="Abouelleil A."/>
            <person name="Alvarado L."/>
            <person name="Arachchi H.M."/>
            <person name="Berlin A."/>
            <person name="Chapman S.B."/>
            <person name="Gearin G."/>
            <person name="Goldberg J."/>
            <person name="Griggs A."/>
            <person name="Gujja S."/>
            <person name="Hansen M."/>
            <person name="Heiman D."/>
            <person name="Howarth C."/>
            <person name="Larimer J."/>
            <person name="Lui A."/>
            <person name="MacDonald P.J.P."/>
            <person name="McCowen C."/>
            <person name="Montmayeur A."/>
            <person name="Murphy C."/>
            <person name="Neiman D."/>
            <person name="Pearson M."/>
            <person name="Priest M."/>
            <person name="Roberts A."/>
            <person name="Saif S."/>
            <person name="Shea T."/>
            <person name="Sisk P."/>
            <person name="Stolte C."/>
            <person name="Sykes S."/>
            <person name="Wortman J."/>
            <person name="Nusbaum C."/>
            <person name="Birren B."/>
        </authorList>
    </citation>
    <scope>NUCLEOTIDE SEQUENCE [LARGE SCALE GENOMIC DNA]</scope>
    <source>
        <strain evidence="8">INRA-310</strain>
    </source>
</reference>
<dbReference type="Pfam" id="PF00023">
    <property type="entry name" value="Ank"/>
    <property type="match status" value="1"/>
</dbReference>
<dbReference type="OMA" id="LNTTRKX"/>
<feature type="region of interest" description="Disordered" evidence="4">
    <location>
        <begin position="895"/>
        <end position="916"/>
    </location>
</feature>
<dbReference type="SUPFAM" id="SSF48403">
    <property type="entry name" value="Ankyrin repeat"/>
    <property type="match status" value="3"/>
</dbReference>
<feature type="repeat" description="ANK" evidence="3">
    <location>
        <begin position="437"/>
        <end position="469"/>
    </location>
</feature>
<evidence type="ECO:0000256" key="4">
    <source>
        <dbReference type="SAM" id="MobiDB-lite"/>
    </source>
</evidence>
<dbReference type="SMART" id="SM00248">
    <property type="entry name" value="ANK"/>
    <property type="match status" value="8"/>
</dbReference>
<dbReference type="GeneID" id="20177705"/>
<feature type="transmembrane region" description="Helical" evidence="5">
    <location>
        <begin position="253"/>
        <end position="272"/>
    </location>
</feature>
<evidence type="ECO:0000256" key="2">
    <source>
        <dbReference type="ARBA" id="ARBA00023043"/>
    </source>
</evidence>
<evidence type="ECO:0000256" key="3">
    <source>
        <dbReference type="PROSITE-ProRule" id="PRU00023"/>
    </source>
</evidence>
<keyword evidence="1" id="KW-0677">Repeat</keyword>
<dbReference type="InterPro" id="IPR036770">
    <property type="entry name" value="Ankyrin_rpt-contain_sf"/>
</dbReference>
<dbReference type="AlphaFoldDB" id="W2QM65"/>
<dbReference type="PROSITE" id="PS50104">
    <property type="entry name" value="TIR"/>
    <property type="match status" value="1"/>
</dbReference>
<keyword evidence="5" id="KW-1133">Transmembrane helix</keyword>
<keyword evidence="5" id="KW-0472">Membrane</keyword>
<dbReference type="Proteomes" id="UP000018817">
    <property type="component" value="Unassembled WGS sequence"/>
</dbReference>
<sequence length="1120" mass="125228">MVAGDSPTSESTSTFGSSRRRVAFGGHGACREPEERTRVKTERSLRTPIAVDSSATASYLLSRSPRNPRRWPMNMKHHYQNVKNLHGKLSDVPRHWLWVRFLNNSFFARRLMRSGIQLSIALASGVLFNSIFVQPKLDTYEKENPDLYDECHTLVTFSAVIYQTLPAAIVLSLPGSGIRFFEPFNRTNPSPGQDIEEGDATSITKVRRRFVFQLCEVLAVCMLIFDFLLVGYFLRVLFTGAIDSCGDVASQSFAFGAAVCYAGLFVVIYYFARYREHIKMQLGAFQEADQTGDVRKYVDLRIDQKLNTTRKLLSVVRIRLYYATRRGDLDEMREILEFATAKGLAEVGFPGKVYAAPKIRWKFFARSRENPVHVAALLGNTRALELLEEYGFDMEELDKVRRVVVSTGGFFWHFVQLIVKRPQGSNEDTAVSVFHTSLVTPLHCAVSTGQIETVRWLLSRGVSPGTLAQASFRSNRVPPLFLAEHADITRELLLHGADPLVIPDPGFMNTITPLQLAYVRGNYAVAQELEEWGSDVALTPFHLAAAHNDVAAVRKFIARKTDVDCLGEMGYVGVNRRTPLHWAAISGATEAVDVLLEGGADPNFQDVRGRSPLHWAAKLNKLEVVRSLLRANADPNLADGEFMTPLMCAASALDASRELVSELTTAGGDIGYQLPTTGDTALHVAVREENKTSALAVLASGGDLMRMNNEGLRPLDCTASTRLLFELKRAAGQRDVMISYTHSHLEFARKLRQSLEEANVTTWLDLMDPSGIGGGAVWREEIARGITNASVVLCINTEDYASSEWCLKELALAKQVGTPILAVSTEGAIVDENLQVYLYTRQIVPFEPSIVGLRRDGGRIEYDYDESRYRSQFHLLLDGVRDEVEKHRYVTKQNNLSRSRRLAQESDGERSNRGTMLQTLSDMQLSTASWDPNRTNTTNPDDMNEGQFVFLSHGDKHEAFVQQFIAQLLEAGIPCYSDQSVSGRDFYSRIQVAQQAILRCSCFVVLISRQTMGNELVRDQLAFAEDKGRPIFPVVLNDMDPGLDKRYTLVRSELFHFMTNGMGFKPSFDTLVRALRLHCTFTDGLLGSTPESEAGQTRNLDSIEGLEDNQLHLSDTRVRM</sequence>